<evidence type="ECO:0000259" key="2">
    <source>
        <dbReference type="Pfam" id="PF13839"/>
    </source>
</evidence>
<dbReference type="OrthoDB" id="630188at2759"/>
<dbReference type="Proteomes" id="UP001152561">
    <property type="component" value="Unassembled WGS sequence"/>
</dbReference>
<name>A0A9Q1RM52_9SOLA</name>
<evidence type="ECO:0000313" key="4">
    <source>
        <dbReference type="Proteomes" id="UP001152561"/>
    </source>
</evidence>
<reference evidence="4" key="1">
    <citation type="journal article" date="2023" name="Proc. Natl. Acad. Sci. U.S.A.">
        <title>Genomic and structural basis for evolution of tropane alkaloid biosynthesis.</title>
        <authorList>
            <person name="Wanga Y.-J."/>
            <person name="Taina T."/>
            <person name="Yua J.-Y."/>
            <person name="Lia J."/>
            <person name="Xua B."/>
            <person name="Chenc J."/>
            <person name="D'Auriad J.C."/>
            <person name="Huanga J.-P."/>
            <person name="Huanga S.-X."/>
        </authorList>
    </citation>
    <scope>NUCLEOTIDE SEQUENCE [LARGE SCALE GENOMIC DNA]</scope>
    <source>
        <strain evidence="4">cv. KIB-2019</strain>
    </source>
</reference>
<organism evidence="3 4">
    <name type="scientific">Anisodus acutangulus</name>
    <dbReference type="NCBI Taxonomy" id="402998"/>
    <lineage>
        <taxon>Eukaryota</taxon>
        <taxon>Viridiplantae</taxon>
        <taxon>Streptophyta</taxon>
        <taxon>Embryophyta</taxon>
        <taxon>Tracheophyta</taxon>
        <taxon>Spermatophyta</taxon>
        <taxon>Magnoliopsida</taxon>
        <taxon>eudicotyledons</taxon>
        <taxon>Gunneridae</taxon>
        <taxon>Pentapetalae</taxon>
        <taxon>asterids</taxon>
        <taxon>lamiids</taxon>
        <taxon>Solanales</taxon>
        <taxon>Solanaceae</taxon>
        <taxon>Solanoideae</taxon>
        <taxon>Hyoscyameae</taxon>
        <taxon>Anisodus</taxon>
    </lineage>
</organism>
<dbReference type="AlphaFoldDB" id="A0A9Q1RM52"/>
<dbReference type="GO" id="GO:0005794">
    <property type="term" value="C:Golgi apparatus"/>
    <property type="evidence" value="ECO:0007669"/>
    <property type="project" value="TreeGrafter"/>
</dbReference>
<accession>A0A9Q1RM52</accession>
<comment type="similarity">
    <text evidence="1">Belongs to the PC-esterase family. TBL subfamily.</text>
</comment>
<dbReference type="PANTHER" id="PTHR32285:SF30">
    <property type="entry name" value="PROTEIN TRICHOME BIREFRINGENCE-LIKE 42"/>
    <property type="match status" value="1"/>
</dbReference>
<dbReference type="EMBL" id="JAJAGQ010000005">
    <property type="protein sequence ID" value="KAJ8562999.1"/>
    <property type="molecule type" value="Genomic_DNA"/>
</dbReference>
<evidence type="ECO:0000313" key="3">
    <source>
        <dbReference type="EMBL" id="KAJ8562999.1"/>
    </source>
</evidence>
<sequence length="300" mass="34348">MLYSQIKWDEFNIGKMVDKFYLKYRWQPTSCNLPRFDGRALMAKLKGKRVLFVGDSLGNNQWQSLACLLHAAVPSSKYVYQPGSNLITLKFPEYGVTLKYLKNEFLVDYSIEKVGRILRLDSINSSSYWKGVDVLVFNSYHWWTHAGKLQPFDFLEVGGKLIKDMDRMKAYKIGLTTWAKWIDSNIDPTKTRVFFQGIPAVHFAGADWGEPKEKTCKAQTKPLVGSAYPGKRYPGEHVIKEVLSIMKKHVFLLDITMLTQLRKDGHPSLYAEGGMLDCSHWCVAGVPDTWNQLLYTSLIS</sequence>
<keyword evidence="4" id="KW-1185">Reference proteome</keyword>
<protein>
    <recommendedName>
        <fullName evidence="2">Trichome birefringence-like C-terminal domain-containing protein</fullName>
    </recommendedName>
</protein>
<dbReference type="Pfam" id="PF13839">
    <property type="entry name" value="PC-Esterase"/>
    <property type="match status" value="1"/>
</dbReference>
<dbReference type="InterPro" id="IPR029962">
    <property type="entry name" value="TBL"/>
</dbReference>
<proteinExistence type="inferred from homology"/>
<gene>
    <name evidence="3" type="ORF">K7X08_031451</name>
</gene>
<comment type="caution">
    <text evidence="3">The sequence shown here is derived from an EMBL/GenBank/DDBJ whole genome shotgun (WGS) entry which is preliminary data.</text>
</comment>
<dbReference type="InterPro" id="IPR026057">
    <property type="entry name" value="TBL_C"/>
</dbReference>
<dbReference type="GO" id="GO:0016413">
    <property type="term" value="F:O-acetyltransferase activity"/>
    <property type="evidence" value="ECO:0007669"/>
    <property type="project" value="InterPro"/>
</dbReference>
<dbReference type="PANTHER" id="PTHR32285">
    <property type="entry name" value="PROTEIN TRICHOME BIREFRINGENCE-LIKE 9-RELATED"/>
    <property type="match status" value="1"/>
</dbReference>
<evidence type="ECO:0000256" key="1">
    <source>
        <dbReference type="ARBA" id="ARBA00007727"/>
    </source>
</evidence>
<feature type="domain" description="Trichome birefringence-like C-terminal" evidence="2">
    <location>
        <begin position="33"/>
        <end position="296"/>
    </location>
</feature>